<evidence type="ECO:0000313" key="1">
    <source>
        <dbReference type="EMBL" id="KAK6495739.1"/>
    </source>
</evidence>
<organism evidence="1 2">
    <name type="scientific">Arthrobotrys musiformis</name>
    <dbReference type="NCBI Taxonomy" id="47236"/>
    <lineage>
        <taxon>Eukaryota</taxon>
        <taxon>Fungi</taxon>
        <taxon>Dikarya</taxon>
        <taxon>Ascomycota</taxon>
        <taxon>Pezizomycotina</taxon>
        <taxon>Orbiliomycetes</taxon>
        <taxon>Orbiliales</taxon>
        <taxon>Orbiliaceae</taxon>
        <taxon>Arthrobotrys</taxon>
    </lineage>
</organism>
<evidence type="ECO:0008006" key="3">
    <source>
        <dbReference type="Google" id="ProtNLM"/>
    </source>
</evidence>
<dbReference type="AlphaFoldDB" id="A0AAV9VT86"/>
<evidence type="ECO:0000313" key="2">
    <source>
        <dbReference type="Proteomes" id="UP001370758"/>
    </source>
</evidence>
<proteinExistence type="predicted"/>
<protein>
    <recommendedName>
        <fullName evidence="3">Chromo domain-containing protein</fullName>
    </recommendedName>
</protein>
<accession>A0AAV9VT86</accession>
<dbReference type="Proteomes" id="UP001370758">
    <property type="component" value="Unassembled WGS sequence"/>
</dbReference>
<gene>
    <name evidence="1" type="ORF">TWF481_002786</name>
</gene>
<reference evidence="1 2" key="1">
    <citation type="submission" date="2023-08" db="EMBL/GenBank/DDBJ databases">
        <authorList>
            <person name="Palmer J.M."/>
        </authorList>
    </citation>
    <scope>NUCLEOTIDE SEQUENCE [LARGE SCALE GENOMIC DNA]</scope>
    <source>
        <strain evidence="1 2">TWF481</strain>
    </source>
</reference>
<dbReference type="Gene3D" id="2.40.50.40">
    <property type="match status" value="1"/>
</dbReference>
<keyword evidence="2" id="KW-1185">Reference proteome</keyword>
<comment type="caution">
    <text evidence="1">The sequence shown here is derived from an EMBL/GenBank/DDBJ whole genome shotgun (WGS) entry which is preliminary data.</text>
</comment>
<dbReference type="EMBL" id="JAVHJL010000012">
    <property type="protein sequence ID" value="KAK6495739.1"/>
    <property type="molecule type" value="Genomic_DNA"/>
</dbReference>
<sequence>MLGVLDCAEGPSTKDYRVKWDDTNETWEKEGDVDALLVRKFHQQNVLKSQKFIIKALVAMTFRSKRVLIEWEQPTGRRSWSWEPLQSLEENAPRAITLFLEELKAANDEYSSLLVYTRNDVILWGGNGRDVIDLACENLEVNS</sequence>
<name>A0AAV9VT86_9PEZI</name>